<evidence type="ECO:0000313" key="2">
    <source>
        <dbReference type="EMBL" id="CAB4589944.1"/>
    </source>
</evidence>
<dbReference type="InterPro" id="IPR035391">
    <property type="entry name" value="Arylsulfotran_N"/>
</dbReference>
<dbReference type="EMBL" id="CAEZTZ010000132">
    <property type="protein sequence ID" value="CAB4589944.1"/>
    <property type="molecule type" value="Genomic_DNA"/>
</dbReference>
<name>A0A6J6FSE8_9ZZZZ</name>
<sequence length="499" mass="54332">MGNTTSRITTALVAALALAGISDISVGNGVAHAAPSPLVFESASEGSTPFIGDITVSGIPQSATTFSFHIQPKPGTFSEPVTAVFTRQYLARNDYFTDSTTVTIPLFGLYDDYDNTVVIAVKSAKGRTTTLSHELTSSEWSSSCRDTLAGATKVVSPSTTVKLDYSFFMLKAWACGAHPIVMDIDGNIRWVGTAGGAQQGSTFFQNNFYVGNGSDLYKITPFGDYASVGNYSAGGYATFHHNIDPGRSGMLLEFDKSPDVESDVIEVDADGEILETWDVADIVRNAMIKGGDDPSGFVRRGDDWFHNNAATYWKQKNQLVLSGREDFVIGIGYDDDKIKWILGDPDKAWYTYPSLRAFALHFPEGTDPPIGQHAVSFTSAGNLMLFNNGFASFAHSPSGDSRSTSFPQQFSLNLRKQKAKEVWRFDHSPSVWSAICSSIYQHGTSYLVDYASEDGGIRLVGLDKHKRIGFELKINGAGFDWGWNAYPFDFAGMSFAKTP</sequence>
<dbReference type="AlphaFoldDB" id="A0A6J6FSE8"/>
<organism evidence="2">
    <name type="scientific">freshwater metagenome</name>
    <dbReference type="NCBI Taxonomy" id="449393"/>
    <lineage>
        <taxon>unclassified sequences</taxon>
        <taxon>metagenomes</taxon>
        <taxon>ecological metagenomes</taxon>
    </lineage>
</organism>
<proteinExistence type="predicted"/>
<dbReference type="PANTHER" id="PTHR35340">
    <property type="entry name" value="PQQ ENZYME REPEAT PROTEIN-RELATED"/>
    <property type="match status" value="1"/>
</dbReference>
<dbReference type="InterPro" id="IPR010262">
    <property type="entry name" value="Arylsulfotransferase_bact"/>
</dbReference>
<gene>
    <name evidence="2" type="ORF">UFOPK1767_00887</name>
</gene>
<dbReference type="PANTHER" id="PTHR35340:SF5">
    <property type="entry name" value="ASST-DOMAIN-CONTAINING PROTEIN"/>
    <property type="match status" value="1"/>
</dbReference>
<dbReference type="Pfam" id="PF05935">
    <property type="entry name" value="Arylsulfotrans"/>
    <property type="match status" value="1"/>
</dbReference>
<dbReference type="GO" id="GO:0004062">
    <property type="term" value="F:aryl sulfotransferase activity"/>
    <property type="evidence" value="ECO:0007669"/>
    <property type="project" value="InterPro"/>
</dbReference>
<reference evidence="2" key="1">
    <citation type="submission" date="2020-05" db="EMBL/GenBank/DDBJ databases">
        <authorList>
            <person name="Chiriac C."/>
            <person name="Salcher M."/>
            <person name="Ghai R."/>
            <person name="Kavagutti S V."/>
        </authorList>
    </citation>
    <scope>NUCLEOTIDE SEQUENCE</scope>
</reference>
<accession>A0A6J6FSE8</accession>
<protein>
    <submittedName>
        <fullName evidence="2">Unannotated protein</fullName>
    </submittedName>
</protein>
<dbReference type="Pfam" id="PF17425">
    <property type="entry name" value="Arylsulfotran_N"/>
    <property type="match status" value="1"/>
</dbReference>
<evidence type="ECO:0000259" key="1">
    <source>
        <dbReference type="Pfam" id="PF17425"/>
    </source>
</evidence>
<feature type="domain" description="Arylsulfotransferase N-terminal" evidence="1">
    <location>
        <begin position="62"/>
        <end position="130"/>
    </location>
</feature>
<dbReference type="InterPro" id="IPR053143">
    <property type="entry name" value="Arylsulfate_ST"/>
</dbReference>